<evidence type="ECO:0000313" key="2">
    <source>
        <dbReference type="EMBL" id="ORD93758.1"/>
    </source>
</evidence>
<dbReference type="AlphaFoldDB" id="A0A1Y1S5S3"/>
<dbReference type="GO" id="GO:0043634">
    <property type="term" value="P:polyadenylation-dependent ncRNA catabolic process"/>
    <property type="evidence" value="ECO:0007669"/>
    <property type="project" value="TreeGrafter"/>
</dbReference>
<dbReference type="CDD" id="cd05402">
    <property type="entry name" value="NT_PAP_TUTase"/>
    <property type="match status" value="1"/>
</dbReference>
<dbReference type="GO" id="GO:0031123">
    <property type="term" value="P:RNA 3'-end processing"/>
    <property type="evidence" value="ECO:0007669"/>
    <property type="project" value="TreeGrafter"/>
</dbReference>
<proteinExistence type="predicted"/>
<gene>
    <name evidence="2" type="primary">PAPD7</name>
    <name evidence="2" type="ORF">ECANGB1_1580</name>
</gene>
<reference evidence="2 3" key="1">
    <citation type="journal article" date="2017" name="Environ. Microbiol.">
        <title>Decay of the glycolytic pathway and adaptation to intranuclear parasitism within Enterocytozoonidae microsporidia.</title>
        <authorList>
            <person name="Wiredu Boakye D."/>
            <person name="Jaroenlak P."/>
            <person name="Prachumwat A."/>
            <person name="Williams T.A."/>
            <person name="Bateman K.S."/>
            <person name="Itsathitphaisarn O."/>
            <person name="Sritunyalucksana K."/>
            <person name="Paszkiewicz K.H."/>
            <person name="Moore K.A."/>
            <person name="Stentiford G.D."/>
            <person name="Williams B.A."/>
        </authorList>
    </citation>
    <scope>NUCLEOTIDE SEQUENCE [LARGE SCALE GENOMIC DNA]</scope>
    <source>
        <strain evidence="2 3">GB1</strain>
    </source>
</reference>
<protein>
    <submittedName>
        <fullName evidence="2">PAPD7</fullName>
    </submittedName>
</protein>
<sequence>MDKKRKFSYKSYPVTHVLKVQERAKKYAEPIDRLNEELLGVYDRVVLDQAEKMLREEVFQKLKSVLEREFAENSIKVEKYGSFMTDMMVGKSDIDVTVLYEQEGDLKYRTANDVLREIFKVLLKHDFCDGEIIHLKKARIPILKCTDKKYKIKIDISVNQKDGLVSGEFMKKKKEEIRDIEYMAVLLKYFMKRRCLSETHSGGLSAYAQFLLILNFLQLHPLTESSSIKQNLGAFMMDFFMYYAHIDFRRAVVNVKDGKYRKNESGFCIFIDDPICDDFSNVTPNCSQIGRIQDLFRKCYKTMAEALKSRVDRRILNDIWFKFNQKELQQRSDNVKLYKKKKNV</sequence>
<name>A0A1Y1S5S3_9MICR</name>
<dbReference type="GO" id="GO:1990817">
    <property type="term" value="F:poly(A) RNA polymerase activity"/>
    <property type="evidence" value="ECO:0007669"/>
    <property type="project" value="InterPro"/>
</dbReference>
<comment type="caution">
    <text evidence="2">The sequence shown here is derived from an EMBL/GenBank/DDBJ whole genome shotgun (WGS) entry which is preliminary data.</text>
</comment>
<dbReference type="Pfam" id="PF22600">
    <property type="entry name" value="MTPAP-like_central"/>
    <property type="match status" value="1"/>
</dbReference>
<keyword evidence="3" id="KW-1185">Reference proteome</keyword>
<feature type="domain" description="Poly(A) RNA polymerase mitochondrial-like central palm" evidence="1">
    <location>
        <begin position="34"/>
        <end position="168"/>
    </location>
</feature>
<organism evidence="2 3">
    <name type="scientific">Enterospora canceri</name>
    <dbReference type="NCBI Taxonomy" id="1081671"/>
    <lineage>
        <taxon>Eukaryota</taxon>
        <taxon>Fungi</taxon>
        <taxon>Fungi incertae sedis</taxon>
        <taxon>Microsporidia</taxon>
        <taxon>Enterocytozoonidae</taxon>
        <taxon>Enterospora</taxon>
    </lineage>
</organism>
<dbReference type="GO" id="GO:0010605">
    <property type="term" value="P:negative regulation of macromolecule metabolic process"/>
    <property type="evidence" value="ECO:0007669"/>
    <property type="project" value="UniProtKB-ARBA"/>
</dbReference>
<dbReference type="EMBL" id="LWDP01000050">
    <property type="protein sequence ID" value="ORD93758.1"/>
    <property type="molecule type" value="Genomic_DNA"/>
</dbReference>
<evidence type="ECO:0000259" key="1">
    <source>
        <dbReference type="Pfam" id="PF22600"/>
    </source>
</evidence>
<dbReference type="Proteomes" id="UP000192639">
    <property type="component" value="Unassembled WGS sequence"/>
</dbReference>
<dbReference type="InterPro" id="IPR054708">
    <property type="entry name" value="MTPAP-like_central"/>
</dbReference>
<accession>A0A1Y1S5S3</accession>
<dbReference type="InterPro" id="IPR043519">
    <property type="entry name" value="NT_sf"/>
</dbReference>
<dbReference type="InterPro" id="IPR045862">
    <property type="entry name" value="Trf4-like"/>
</dbReference>
<dbReference type="SUPFAM" id="SSF81631">
    <property type="entry name" value="PAP/OAS1 substrate-binding domain"/>
    <property type="match status" value="1"/>
</dbReference>
<dbReference type="GO" id="GO:0005730">
    <property type="term" value="C:nucleolus"/>
    <property type="evidence" value="ECO:0007669"/>
    <property type="project" value="TreeGrafter"/>
</dbReference>
<dbReference type="GO" id="GO:0031499">
    <property type="term" value="C:TRAMP complex"/>
    <property type="evidence" value="ECO:0007669"/>
    <property type="project" value="TreeGrafter"/>
</dbReference>
<dbReference type="PANTHER" id="PTHR23092:SF15">
    <property type="entry name" value="INACTIVE NON-CANONICAL POLY(A) RNA POLYMERASE PROTEIN TRF4-2-RELATED"/>
    <property type="match status" value="1"/>
</dbReference>
<dbReference type="GO" id="GO:0003729">
    <property type="term" value="F:mRNA binding"/>
    <property type="evidence" value="ECO:0007669"/>
    <property type="project" value="TreeGrafter"/>
</dbReference>
<evidence type="ECO:0000313" key="3">
    <source>
        <dbReference type="Proteomes" id="UP000192639"/>
    </source>
</evidence>
<dbReference type="SUPFAM" id="SSF81301">
    <property type="entry name" value="Nucleotidyltransferase"/>
    <property type="match status" value="1"/>
</dbReference>
<dbReference type="Gene3D" id="3.30.460.10">
    <property type="entry name" value="Beta Polymerase, domain 2"/>
    <property type="match status" value="1"/>
</dbReference>
<dbReference type="Gene3D" id="1.10.1410.10">
    <property type="match status" value="1"/>
</dbReference>
<dbReference type="OrthoDB" id="273917at2759"/>
<dbReference type="PANTHER" id="PTHR23092">
    <property type="entry name" value="POLY(A) RNA POLYMERASE"/>
    <property type="match status" value="1"/>
</dbReference>
<dbReference type="VEuPathDB" id="MicrosporidiaDB:ECANGB1_1580"/>